<organism evidence="2 3">
    <name type="scientific">Duganella vulcania</name>
    <dbReference type="NCBI Taxonomy" id="2692166"/>
    <lineage>
        <taxon>Bacteria</taxon>
        <taxon>Pseudomonadati</taxon>
        <taxon>Pseudomonadota</taxon>
        <taxon>Betaproteobacteria</taxon>
        <taxon>Burkholderiales</taxon>
        <taxon>Oxalobacteraceae</taxon>
        <taxon>Telluria group</taxon>
        <taxon>Duganella</taxon>
    </lineage>
</organism>
<feature type="repeat" description="ANK" evidence="1">
    <location>
        <begin position="770"/>
        <end position="802"/>
    </location>
</feature>
<dbReference type="PROSITE" id="PS50088">
    <property type="entry name" value="ANK_REPEAT"/>
    <property type="match status" value="1"/>
</dbReference>
<proteinExistence type="predicted"/>
<dbReference type="AlphaFoldDB" id="A0A845GHT7"/>
<reference evidence="2" key="1">
    <citation type="submission" date="2019-12" db="EMBL/GenBank/DDBJ databases">
        <title>Novel species isolated from a subtropical stream in China.</title>
        <authorList>
            <person name="Lu H."/>
        </authorList>
    </citation>
    <scope>NUCLEOTIDE SEQUENCE [LARGE SCALE GENOMIC DNA]</scope>
    <source>
        <strain evidence="2">FT81W</strain>
    </source>
</reference>
<dbReference type="InterPro" id="IPR002110">
    <property type="entry name" value="Ankyrin_rpt"/>
</dbReference>
<comment type="caution">
    <text evidence="2">The sequence shown here is derived from an EMBL/GenBank/DDBJ whole genome shotgun (WGS) entry which is preliminary data.</text>
</comment>
<evidence type="ECO:0000313" key="2">
    <source>
        <dbReference type="EMBL" id="MYM92327.1"/>
    </source>
</evidence>
<dbReference type="RefSeq" id="WP_161081601.1">
    <property type="nucleotide sequence ID" value="NZ_WWCX01000001.1"/>
</dbReference>
<dbReference type="EMBL" id="WWCX01000001">
    <property type="protein sequence ID" value="MYM92327.1"/>
    <property type="molecule type" value="Genomic_DNA"/>
</dbReference>
<sequence>MATIPTFEELLLEVHQSLGLKFEQKDKNKLSRLEKPLADHLERVDALLGEIFTALGLEGMARFKAMDDVLEWSAFDKSVELDTWTYVADRRQILWHLFGHSYAPALGRRLAFWTLHERLDTGMPGGRFWFLPGAREDAGARRLIMPVAQVVDWLRDLLGAPMEQARVGLGGKAAQERQQRIDDARKDIDVYASMARELDNWRQGRLPHASTIEKYFPDDAKLEFKGTLRPTPDLPLPERLQGAINFVKAKGLDAEALRDEIPITEVGRLEAILAYQASDADAQRFVELTEERWSAPSMATIRRRLIIARMVQDGYRRLGRFLLGEDFDEHCADPVRNKVLQLVELFKVGYNLTIQAAKESDDPQEQDVWFDSRLTPWDKEGIFLAIAPSRRETGARELSELLSRAFAAMHPGGPLDDLVGHDEASAKCIAERELRRIIACEKEREAVQSCIASLAWGSPFRKLQQQTEYWVVYQVAPSPELPVRIREMACVRARELARTPSEALGAIVLHLHALFHCDRADRPKEMRQQVEQLLALAESNPAYGEWGAVLLNYKAKHHLAINEFEAARESFNAALQACHARSYGPVRGEIARDAFALLVERPPVGFSLGNYEGYMRNMLAFGALSLDDERKLPTLEDTACVVSEYFWENQYAPYPGEPVEEPLARKHTEAIIGTDTMEIILRADWDGLDAWMGRNADLRDKRLRHVRGETVLMTWLGGLYQCRTTKHLHPQIGPIEEVAPIANALERNLREAALRVVKKWPKLINLADFKKQTPLLLAARNGDAAMVAVLLEAGADAEWLDVRGNSAMDLALASGISLCVDALSYWKRGIIQEFSK</sequence>
<name>A0A845GHT7_9BURK</name>
<protein>
    <recommendedName>
        <fullName evidence="4">Ankyrin repeat domain-containing protein</fullName>
    </recommendedName>
</protein>
<dbReference type="Proteomes" id="UP000447355">
    <property type="component" value="Unassembled WGS sequence"/>
</dbReference>
<gene>
    <name evidence="2" type="ORF">GTP90_00460</name>
</gene>
<dbReference type="PROSITE" id="PS50297">
    <property type="entry name" value="ANK_REP_REGION"/>
    <property type="match status" value="1"/>
</dbReference>
<dbReference type="Pfam" id="PF13857">
    <property type="entry name" value="Ank_5"/>
    <property type="match status" value="1"/>
</dbReference>
<dbReference type="Gene3D" id="1.25.40.20">
    <property type="entry name" value="Ankyrin repeat-containing domain"/>
    <property type="match status" value="1"/>
</dbReference>
<dbReference type="InterPro" id="IPR036770">
    <property type="entry name" value="Ankyrin_rpt-contain_sf"/>
</dbReference>
<evidence type="ECO:0000256" key="1">
    <source>
        <dbReference type="PROSITE-ProRule" id="PRU00023"/>
    </source>
</evidence>
<evidence type="ECO:0000313" key="3">
    <source>
        <dbReference type="Proteomes" id="UP000447355"/>
    </source>
</evidence>
<accession>A0A845GHT7</accession>
<evidence type="ECO:0008006" key="4">
    <source>
        <dbReference type="Google" id="ProtNLM"/>
    </source>
</evidence>
<keyword evidence="1" id="KW-0040">ANK repeat</keyword>
<dbReference type="SUPFAM" id="SSF48403">
    <property type="entry name" value="Ankyrin repeat"/>
    <property type="match status" value="1"/>
</dbReference>